<comment type="caution">
    <text evidence="2">The sequence shown here is derived from an EMBL/GenBank/DDBJ whole genome shotgun (WGS) entry which is preliminary data.</text>
</comment>
<dbReference type="EMBL" id="JAHRHJ020000010">
    <property type="protein sequence ID" value="KAH9297201.1"/>
    <property type="molecule type" value="Genomic_DNA"/>
</dbReference>
<evidence type="ECO:0000313" key="2">
    <source>
        <dbReference type="EMBL" id="KAH9297201.1"/>
    </source>
</evidence>
<feature type="compositionally biased region" description="Polar residues" evidence="1">
    <location>
        <begin position="619"/>
        <end position="637"/>
    </location>
</feature>
<dbReference type="OMA" id="GEGPNTK"/>
<dbReference type="PANTHER" id="PTHR37392">
    <property type="entry name" value="OS09G0556800 PROTEIN"/>
    <property type="match status" value="1"/>
</dbReference>
<organism evidence="2 3">
    <name type="scientific">Taxus chinensis</name>
    <name type="common">Chinese yew</name>
    <name type="synonym">Taxus wallichiana var. chinensis</name>
    <dbReference type="NCBI Taxonomy" id="29808"/>
    <lineage>
        <taxon>Eukaryota</taxon>
        <taxon>Viridiplantae</taxon>
        <taxon>Streptophyta</taxon>
        <taxon>Embryophyta</taxon>
        <taxon>Tracheophyta</taxon>
        <taxon>Spermatophyta</taxon>
        <taxon>Pinopsida</taxon>
        <taxon>Pinidae</taxon>
        <taxon>Conifers II</taxon>
        <taxon>Cupressales</taxon>
        <taxon>Taxaceae</taxon>
        <taxon>Taxus</taxon>
    </lineage>
</organism>
<dbReference type="AlphaFoldDB" id="A0AA38C8F4"/>
<dbReference type="Proteomes" id="UP000824469">
    <property type="component" value="Unassembled WGS sequence"/>
</dbReference>
<evidence type="ECO:0000256" key="1">
    <source>
        <dbReference type="SAM" id="MobiDB-lite"/>
    </source>
</evidence>
<protein>
    <submittedName>
        <fullName evidence="2">Uncharacterized protein</fullName>
    </submittedName>
</protein>
<evidence type="ECO:0000313" key="3">
    <source>
        <dbReference type="Proteomes" id="UP000824469"/>
    </source>
</evidence>
<feature type="region of interest" description="Disordered" evidence="1">
    <location>
        <begin position="461"/>
        <end position="495"/>
    </location>
</feature>
<reference evidence="2 3" key="1">
    <citation type="journal article" date="2021" name="Nat. Plants">
        <title>The Taxus genome provides insights into paclitaxel biosynthesis.</title>
        <authorList>
            <person name="Xiong X."/>
            <person name="Gou J."/>
            <person name="Liao Q."/>
            <person name="Li Y."/>
            <person name="Zhou Q."/>
            <person name="Bi G."/>
            <person name="Li C."/>
            <person name="Du R."/>
            <person name="Wang X."/>
            <person name="Sun T."/>
            <person name="Guo L."/>
            <person name="Liang H."/>
            <person name="Lu P."/>
            <person name="Wu Y."/>
            <person name="Zhang Z."/>
            <person name="Ro D.K."/>
            <person name="Shang Y."/>
            <person name="Huang S."/>
            <person name="Yan J."/>
        </authorList>
    </citation>
    <scope>NUCLEOTIDE SEQUENCE [LARGE SCALE GENOMIC DNA]</scope>
    <source>
        <strain evidence="2">Ta-2019</strain>
    </source>
</reference>
<feature type="non-terminal residue" evidence="2">
    <location>
        <position position="683"/>
    </location>
</feature>
<dbReference type="PANTHER" id="PTHR37392:SF1">
    <property type="entry name" value="OS09G0556800 PROTEIN"/>
    <property type="match status" value="1"/>
</dbReference>
<name>A0AA38C8F4_TAXCH</name>
<feature type="compositionally biased region" description="Basic residues" evidence="1">
    <location>
        <begin position="478"/>
        <end position="489"/>
    </location>
</feature>
<feature type="compositionally biased region" description="Low complexity" evidence="1">
    <location>
        <begin position="638"/>
        <end position="669"/>
    </location>
</feature>
<proteinExistence type="predicted"/>
<accession>A0AA38C8F4</accession>
<feature type="region of interest" description="Disordered" evidence="1">
    <location>
        <begin position="590"/>
        <end position="683"/>
    </location>
</feature>
<gene>
    <name evidence="2" type="ORF">KI387_028883</name>
</gene>
<feature type="region of interest" description="Disordered" evidence="1">
    <location>
        <begin position="402"/>
        <end position="424"/>
    </location>
</feature>
<keyword evidence="3" id="KW-1185">Reference proteome</keyword>
<sequence length="683" mass="76821">MMMIGELYLLCRHSDILTVHLATLGVAHGVIDLLHRWLALAPPLLGLVGALMRVAKLLQVLRTGDLRLGENISSMYKKSTHPFSFRKMEGETPEQRCAQQQSENLKWQQDVFHRILKTIGLHKEGIVSEEELGATRSELLDALIASPEEGEWPALTRDKLIFLQELFYAKCISEEDYHLSKRPLLLRLAVQGAEIDSRDVLLRGSPIPYAPYAVSTEHDDALQALPKSLSKQQTEWSVVEFKEDQSMLKDLPARSTAYHSKEKSPMKQVINALSRLSLSPYKARKSKEKHQYVTVPQSLELQSCKDCCPARSSSTFPMQEGYKGQDIYINPTESFSENPFWQVAGLIDAPEERKISTEESSLLELEHPMVSGSGHKKGATRAKVKKAFNQLLLKANKDHSTDIQTEASYSSHISDSDSDTDEQQLKPVKKTWGLDLFKSSKKFDGKTEMDYLPLIGRSSEEAPSHSNLALEPIGERKNSKKIKKKKHSHGAATDSSVDKALGENIKKELSRIRAEMGTTNLSPKFTNEQVEAIATRLPVDKNELKIFFPKSWCDRYGDVVLDVVREEFQHHVGEMENLHRTDQERFNNAARSGGIENHDMNCSPMTDRARRGTPKKLSSDTGNRYFTVQDENSEPNISSPSSSLKSQQSKSPFLFNSPMSKSPSFFSPSTRPQAKSPSPFSHI</sequence>
<feature type="compositionally biased region" description="Polar residues" evidence="1">
    <location>
        <begin position="670"/>
        <end position="683"/>
    </location>
</feature>